<dbReference type="InterPro" id="IPR001790">
    <property type="entry name" value="Ribosomal_uL10"/>
</dbReference>
<dbReference type="InterPro" id="IPR022973">
    <property type="entry name" value="Ribosomal_uL10_bac"/>
</dbReference>
<evidence type="ECO:0000256" key="3">
    <source>
        <dbReference type="ARBA" id="ARBA00023274"/>
    </source>
</evidence>
<dbReference type="Gene3D" id="6.10.250.290">
    <property type="match status" value="1"/>
</dbReference>
<comment type="caution">
    <text evidence="6">The sequence shown here is derived from an EMBL/GenBank/DDBJ whole genome shotgun (WGS) entry which is preliminary data.</text>
</comment>
<dbReference type="HAMAP" id="MF_00362">
    <property type="entry name" value="Ribosomal_uL10"/>
    <property type="match status" value="1"/>
</dbReference>
<accession>A0A7C3VE93</accession>
<dbReference type="AlphaFoldDB" id="A0A7C3VE93"/>
<evidence type="ECO:0000256" key="1">
    <source>
        <dbReference type="ARBA" id="ARBA00008889"/>
    </source>
</evidence>
<comment type="function">
    <text evidence="5">Forms part of the ribosomal stalk, playing a central role in the interaction of the ribosome with GTP-bound translation factors.</text>
</comment>
<evidence type="ECO:0000256" key="4">
    <source>
        <dbReference type="ARBA" id="ARBA00035202"/>
    </source>
</evidence>
<dbReference type="PANTHER" id="PTHR11560">
    <property type="entry name" value="39S RIBOSOMAL PROTEIN L10, MITOCHONDRIAL"/>
    <property type="match status" value="1"/>
</dbReference>
<dbReference type="PROSITE" id="PS01109">
    <property type="entry name" value="RIBOSOMAL_L10"/>
    <property type="match status" value="1"/>
</dbReference>
<comment type="subunit">
    <text evidence="5">Part of the ribosomal stalk of the 50S ribosomal subunit. The N-terminus interacts with L11 and the large rRNA to form the base of the stalk. The C-terminus forms an elongated spine to which L12 dimers bind in a sequential fashion forming a multimeric L10(L12)X complex.</text>
</comment>
<comment type="similarity">
    <text evidence="1 5">Belongs to the universal ribosomal protein uL10 family.</text>
</comment>
<dbReference type="InterPro" id="IPR047865">
    <property type="entry name" value="Ribosomal_uL10_bac_type"/>
</dbReference>
<dbReference type="NCBIfam" id="NF000955">
    <property type="entry name" value="PRK00099.1-1"/>
    <property type="match status" value="1"/>
</dbReference>
<gene>
    <name evidence="5" type="primary">rplJ</name>
    <name evidence="5" type="synonym">rpl10</name>
    <name evidence="6" type="ORF">ENR15_00460</name>
</gene>
<evidence type="ECO:0000256" key="5">
    <source>
        <dbReference type="HAMAP-Rule" id="MF_00362"/>
    </source>
</evidence>
<dbReference type="InterPro" id="IPR043141">
    <property type="entry name" value="Ribosomal_uL10-like_sf"/>
</dbReference>
<proteinExistence type="inferred from homology"/>
<keyword evidence="5" id="KW-0694">RNA-binding</keyword>
<dbReference type="GO" id="GO:0015934">
    <property type="term" value="C:large ribosomal subunit"/>
    <property type="evidence" value="ECO:0007669"/>
    <property type="project" value="InterPro"/>
</dbReference>
<dbReference type="GO" id="GO:0006412">
    <property type="term" value="P:translation"/>
    <property type="evidence" value="ECO:0007669"/>
    <property type="project" value="UniProtKB-UniRule"/>
</dbReference>
<keyword evidence="2 5" id="KW-0689">Ribosomal protein</keyword>
<dbReference type="InterPro" id="IPR002363">
    <property type="entry name" value="Ribosomal_uL10_CS_bac"/>
</dbReference>
<dbReference type="SUPFAM" id="SSF160369">
    <property type="entry name" value="Ribosomal protein L10-like"/>
    <property type="match status" value="1"/>
</dbReference>
<keyword evidence="5" id="KW-0699">rRNA-binding</keyword>
<dbReference type="CDD" id="cd05797">
    <property type="entry name" value="Ribosomal_L10"/>
    <property type="match status" value="1"/>
</dbReference>
<dbReference type="Gene3D" id="3.30.70.1730">
    <property type="match status" value="1"/>
</dbReference>
<organism evidence="6">
    <name type="scientific">Planktothricoides sp. SpSt-374</name>
    <dbReference type="NCBI Taxonomy" id="2282167"/>
    <lineage>
        <taxon>Bacteria</taxon>
        <taxon>Bacillati</taxon>
        <taxon>Cyanobacteriota</taxon>
        <taxon>Cyanophyceae</taxon>
        <taxon>Oscillatoriophycideae</taxon>
        <taxon>Oscillatoriales</taxon>
        <taxon>Oscillatoriaceae</taxon>
        <taxon>Planktothricoides</taxon>
    </lineage>
</organism>
<dbReference type="EMBL" id="DSPX01000003">
    <property type="protein sequence ID" value="HGF99172.1"/>
    <property type="molecule type" value="Genomic_DNA"/>
</dbReference>
<evidence type="ECO:0000256" key="2">
    <source>
        <dbReference type="ARBA" id="ARBA00022980"/>
    </source>
</evidence>
<dbReference type="GO" id="GO:0003735">
    <property type="term" value="F:structural constituent of ribosome"/>
    <property type="evidence" value="ECO:0007669"/>
    <property type="project" value="InterPro"/>
</dbReference>
<evidence type="ECO:0000313" key="6">
    <source>
        <dbReference type="EMBL" id="HGF99172.1"/>
    </source>
</evidence>
<protein>
    <recommendedName>
        <fullName evidence="4 5">Large ribosomal subunit protein uL10</fullName>
    </recommendedName>
</protein>
<dbReference type="Pfam" id="PF00466">
    <property type="entry name" value="Ribosomal_L10"/>
    <property type="match status" value="1"/>
</dbReference>
<sequence length="181" mass="19512">MPRSLENKQAIVADLKQQLSESQMMVVIDYKGLSVAEITDLRRRLRATGASCQVTKNTLMRRAVEGDENWQAMQALLKESSAFLFLKDDIGGAIKAYQEFQKVTKKTEVRGGVLEGKALSEADVKAIGDLPSKEQLMAQIAGAINALATKVAVGIKEVPASVARGLQAYADKDSNTDGEAA</sequence>
<reference evidence="6" key="1">
    <citation type="journal article" date="2020" name="mSystems">
        <title>Genome- and Community-Level Interaction Insights into Carbon Utilization and Element Cycling Functions of Hydrothermarchaeota in Hydrothermal Sediment.</title>
        <authorList>
            <person name="Zhou Z."/>
            <person name="Liu Y."/>
            <person name="Xu W."/>
            <person name="Pan J."/>
            <person name="Luo Z.H."/>
            <person name="Li M."/>
        </authorList>
    </citation>
    <scope>NUCLEOTIDE SEQUENCE [LARGE SCALE GENOMIC DNA]</scope>
    <source>
        <strain evidence="6">SpSt-374</strain>
    </source>
</reference>
<name>A0A7C3VE93_9CYAN</name>
<keyword evidence="3 5" id="KW-0687">Ribonucleoprotein</keyword>
<dbReference type="GO" id="GO:0070180">
    <property type="term" value="F:large ribosomal subunit rRNA binding"/>
    <property type="evidence" value="ECO:0007669"/>
    <property type="project" value="UniProtKB-UniRule"/>
</dbReference>